<reference evidence="2 3" key="1">
    <citation type="submission" date="2021-06" db="EMBL/GenBank/DDBJ databases">
        <title>A haploid diamondback moth (Plutella xylostella L.) genome assembly resolves 31 chromosomes and identifies a diamide resistance mutation.</title>
        <authorList>
            <person name="Ward C.M."/>
            <person name="Perry K.D."/>
            <person name="Baker G."/>
            <person name="Powis K."/>
            <person name="Heckel D.G."/>
            <person name="Baxter S.W."/>
        </authorList>
    </citation>
    <scope>NUCLEOTIDE SEQUENCE [LARGE SCALE GENOMIC DNA]</scope>
    <source>
        <strain evidence="2 3">LV</strain>
        <tissue evidence="2">Single pupa</tissue>
    </source>
</reference>
<proteinExistence type="predicted"/>
<dbReference type="EMBL" id="JAHIBW010000010">
    <property type="protein sequence ID" value="KAG7307648.1"/>
    <property type="molecule type" value="Genomic_DNA"/>
</dbReference>
<protein>
    <submittedName>
        <fullName evidence="2">Uncharacterized protein</fullName>
    </submittedName>
</protein>
<dbReference type="Proteomes" id="UP000823941">
    <property type="component" value="Chromosome 10"/>
</dbReference>
<accession>A0ABQ7QRK0</accession>
<sequence length="104" mass="10304">MRRGGRGRGGGGGGGGGDDWHLKADIQIPLQGHSLQPSPRRHGSASGSIECSGAGAAAVPRCPQTFTRRGVLATPAPPEPPAAGALPGGTASCLPVWTPGVTVY</sequence>
<evidence type="ECO:0000256" key="1">
    <source>
        <dbReference type="SAM" id="MobiDB-lite"/>
    </source>
</evidence>
<name>A0ABQ7QRK0_PLUXY</name>
<organism evidence="2 3">
    <name type="scientific">Plutella xylostella</name>
    <name type="common">Diamondback moth</name>
    <name type="synonym">Plutella maculipennis</name>
    <dbReference type="NCBI Taxonomy" id="51655"/>
    <lineage>
        <taxon>Eukaryota</taxon>
        <taxon>Metazoa</taxon>
        <taxon>Ecdysozoa</taxon>
        <taxon>Arthropoda</taxon>
        <taxon>Hexapoda</taxon>
        <taxon>Insecta</taxon>
        <taxon>Pterygota</taxon>
        <taxon>Neoptera</taxon>
        <taxon>Endopterygota</taxon>
        <taxon>Lepidoptera</taxon>
        <taxon>Glossata</taxon>
        <taxon>Ditrysia</taxon>
        <taxon>Yponomeutoidea</taxon>
        <taxon>Plutellidae</taxon>
        <taxon>Plutella</taxon>
    </lineage>
</organism>
<feature type="region of interest" description="Disordered" evidence="1">
    <location>
        <begin position="71"/>
        <end position="91"/>
    </location>
</feature>
<keyword evidence="3" id="KW-1185">Reference proteome</keyword>
<evidence type="ECO:0000313" key="2">
    <source>
        <dbReference type="EMBL" id="KAG7307648.1"/>
    </source>
</evidence>
<gene>
    <name evidence="2" type="ORF">JYU34_007869</name>
</gene>
<comment type="caution">
    <text evidence="2">The sequence shown here is derived from an EMBL/GenBank/DDBJ whole genome shotgun (WGS) entry which is preliminary data.</text>
</comment>
<evidence type="ECO:0000313" key="3">
    <source>
        <dbReference type="Proteomes" id="UP000823941"/>
    </source>
</evidence>
<feature type="region of interest" description="Disordered" evidence="1">
    <location>
        <begin position="1"/>
        <end position="51"/>
    </location>
</feature>
<feature type="compositionally biased region" description="Low complexity" evidence="1">
    <location>
        <begin position="82"/>
        <end position="91"/>
    </location>
</feature>
<feature type="compositionally biased region" description="Gly residues" evidence="1">
    <location>
        <begin position="7"/>
        <end position="17"/>
    </location>
</feature>